<dbReference type="AlphaFoldDB" id="A0A6A6F8P9"/>
<reference evidence="1" key="1">
    <citation type="journal article" date="2020" name="Stud. Mycol.">
        <title>101 Dothideomycetes genomes: a test case for predicting lifestyles and emergence of pathogens.</title>
        <authorList>
            <person name="Haridas S."/>
            <person name="Albert R."/>
            <person name="Binder M."/>
            <person name="Bloem J."/>
            <person name="Labutti K."/>
            <person name="Salamov A."/>
            <person name="Andreopoulos B."/>
            <person name="Baker S."/>
            <person name="Barry K."/>
            <person name="Bills G."/>
            <person name="Bluhm B."/>
            <person name="Cannon C."/>
            <person name="Castanera R."/>
            <person name="Culley D."/>
            <person name="Daum C."/>
            <person name="Ezra D."/>
            <person name="Gonzalez J."/>
            <person name="Henrissat B."/>
            <person name="Kuo A."/>
            <person name="Liang C."/>
            <person name="Lipzen A."/>
            <person name="Lutzoni F."/>
            <person name="Magnuson J."/>
            <person name="Mondo S."/>
            <person name="Nolan M."/>
            <person name="Ohm R."/>
            <person name="Pangilinan J."/>
            <person name="Park H.-J."/>
            <person name="Ramirez L."/>
            <person name="Alfaro M."/>
            <person name="Sun H."/>
            <person name="Tritt A."/>
            <person name="Yoshinaga Y."/>
            <person name="Zwiers L.-H."/>
            <person name="Turgeon B."/>
            <person name="Goodwin S."/>
            <person name="Spatafora J."/>
            <person name="Crous P."/>
            <person name="Grigoriev I."/>
        </authorList>
    </citation>
    <scope>NUCLEOTIDE SEQUENCE</scope>
    <source>
        <strain evidence="1">SCOH1-5</strain>
    </source>
</reference>
<organism evidence="1 2">
    <name type="scientific">Cercospora zeae-maydis SCOH1-5</name>
    <dbReference type="NCBI Taxonomy" id="717836"/>
    <lineage>
        <taxon>Eukaryota</taxon>
        <taxon>Fungi</taxon>
        <taxon>Dikarya</taxon>
        <taxon>Ascomycota</taxon>
        <taxon>Pezizomycotina</taxon>
        <taxon>Dothideomycetes</taxon>
        <taxon>Dothideomycetidae</taxon>
        <taxon>Mycosphaerellales</taxon>
        <taxon>Mycosphaerellaceae</taxon>
        <taxon>Cercospora</taxon>
    </lineage>
</organism>
<keyword evidence="2" id="KW-1185">Reference proteome</keyword>
<dbReference type="Proteomes" id="UP000799539">
    <property type="component" value="Unassembled WGS sequence"/>
</dbReference>
<dbReference type="EMBL" id="ML992686">
    <property type="protein sequence ID" value="KAF2209587.1"/>
    <property type="molecule type" value="Genomic_DNA"/>
</dbReference>
<sequence length="89" mass="9949">MQLVACVNIRASPDDSQCAVVYCLYSSLTQQLKFGTSHHIHIPLLEDAGRSGQGQQQVHCELEGMQRYSIPPRIHTAYARSLRESCFDG</sequence>
<evidence type="ECO:0000313" key="1">
    <source>
        <dbReference type="EMBL" id="KAF2209587.1"/>
    </source>
</evidence>
<name>A0A6A6F8P9_9PEZI</name>
<proteinExistence type="predicted"/>
<gene>
    <name evidence="1" type="ORF">CERZMDRAFT_91356</name>
</gene>
<evidence type="ECO:0000313" key="2">
    <source>
        <dbReference type="Proteomes" id="UP000799539"/>
    </source>
</evidence>
<accession>A0A6A6F8P9</accession>
<protein>
    <submittedName>
        <fullName evidence="1">Uncharacterized protein</fullName>
    </submittedName>
</protein>